<feature type="domain" description="DUF7477" evidence="1">
    <location>
        <begin position="22"/>
        <end position="263"/>
    </location>
</feature>
<proteinExistence type="predicted"/>
<dbReference type="KEGG" id="crb:17893504"/>
<name>R0G9S4_9BRAS</name>
<evidence type="ECO:0000259" key="1">
    <source>
        <dbReference type="Pfam" id="PF24289"/>
    </source>
</evidence>
<dbReference type="AlphaFoldDB" id="R0G9S4"/>
<keyword evidence="3" id="KW-1185">Reference proteome</keyword>
<accession>R0G9S4</accession>
<dbReference type="eggNOG" id="KOG1164">
    <property type="taxonomic scope" value="Eukaryota"/>
</dbReference>
<evidence type="ECO:0000313" key="2">
    <source>
        <dbReference type="EMBL" id="EOA32417.1"/>
    </source>
</evidence>
<evidence type="ECO:0000313" key="3">
    <source>
        <dbReference type="Proteomes" id="UP000029121"/>
    </source>
</evidence>
<dbReference type="OrthoDB" id="1890401at2759"/>
<dbReference type="EMBL" id="KB870807">
    <property type="protein sequence ID" value="EOA32417.1"/>
    <property type="molecule type" value="Genomic_DNA"/>
</dbReference>
<gene>
    <name evidence="2" type="ORF">CARUB_v10015691mg</name>
</gene>
<organism evidence="2 3">
    <name type="scientific">Capsella rubella</name>
    <dbReference type="NCBI Taxonomy" id="81985"/>
    <lineage>
        <taxon>Eukaryota</taxon>
        <taxon>Viridiplantae</taxon>
        <taxon>Streptophyta</taxon>
        <taxon>Embryophyta</taxon>
        <taxon>Tracheophyta</taxon>
        <taxon>Spermatophyta</taxon>
        <taxon>Magnoliopsida</taxon>
        <taxon>eudicotyledons</taxon>
        <taxon>Gunneridae</taxon>
        <taxon>Pentapetalae</taxon>
        <taxon>rosids</taxon>
        <taxon>malvids</taxon>
        <taxon>Brassicales</taxon>
        <taxon>Brassicaceae</taxon>
        <taxon>Camelineae</taxon>
        <taxon>Capsella</taxon>
    </lineage>
</organism>
<dbReference type="Proteomes" id="UP000029121">
    <property type="component" value="Unassembled WGS sequence"/>
</dbReference>
<dbReference type="STRING" id="81985.R0G9S4"/>
<protein>
    <recommendedName>
        <fullName evidence="1">DUF7477 domain-containing protein</fullName>
    </recommendedName>
</protein>
<dbReference type="InterPro" id="IPR055900">
    <property type="entry name" value="DUF7477"/>
</dbReference>
<dbReference type="Pfam" id="PF24289">
    <property type="entry name" value="DUF7477"/>
    <property type="match status" value="1"/>
</dbReference>
<sequence>EKEKDPTSRLCSGLSDLQIGTNPSFQWISVYDQRPPMKQRYQSNIKNSRLRHHVERAHKDGLFISSVASPANDLWSFIVDDGTGFTSQVYDISSFFLPKDWIMKQWEDKYYISCIAGANNGRSLVIMSKGTSYTQQSYKVKHSIPLKWIDKKWKEGFHVTSMATSGSRWAVVMSRNSGYSKQVLELDFLKPSEDMNRRRERGYKITSMAATADQAALILSLPRRETTAEIQETLRTSAFPSSYIKDKWGKRMYITSVCYGRKVE</sequence>
<reference evidence="3" key="1">
    <citation type="journal article" date="2013" name="Nat. Genet.">
        <title>The Capsella rubella genome and the genomic consequences of rapid mating system evolution.</title>
        <authorList>
            <person name="Slotte T."/>
            <person name="Hazzouri K.M."/>
            <person name="Agren J.A."/>
            <person name="Koenig D."/>
            <person name="Maumus F."/>
            <person name="Guo Y.L."/>
            <person name="Steige K."/>
            <person name="Platts A.E."/>
            <person name="Escobar J.S."/>
            <person name="Newman L.K."/>
            <person name="Wang W."/>
            <person name="Mandakova T."/>
            <person name="Vello E."/>
            <person name="Smith L.M."/>
            <person name="Henz S.R."/>
            <person name="Steffen J."/>
            <person name="Takuno S."/>
            <person name="Brandvain Y."/>
            <person name="Coop G."/>
            <person name="Andolfatto P."/>
            <person name="Hu T.T."/>
            <person name="Blanchette M."/>
            <person name="Clark R.M."/>
            <person name="Quesneville H."/>
            <person name="Nordborg M."/>
            <person name="Gaut B.S."/>
            <person name="Lysak M.A."/>
            <person name="Jenkins J."/>
            <person name="Grimwood J."/>
            <person name="Chapman J."/>
            <person name="Prochnik S."/>
            <person name="Shu S."/>
            <person name="Rokhsar D."/>
            <person name="Schmutz J."/>
            <person name="Weigel D."/>
            <person name="Wright S.I."/>
        </authorList>
    </citation>
    <scope>NUCLEOTIDE SEQUENCE [LARGE SCALE GENOMIC DNA]</scope>
    <source>
        <strain evidence="3">cv. Monte Gargano</strain>
    </source>
</reference>
<feature type="non-terminal residue" evidence="2">
    <location>
        <position position="1"/>
    </location>
</feature>